<feature type="compositionally biased region" description="Polar residues" evidence="1">
    <location>
        <begin position="1"/>
        <end position="10"/>
    </location>
</feature>
<sequence>MSADNFNHQAMSLKKKKKQNSSSQHKIRNIEPRVYLRDIMSVKAEKGHYNIKFKDNLESEWKELDFLQVKKNKVFPKAVSKSAPRGITKERKEEILAKLVPLIPEHRRIFCRTLPESTKAHSNLATEN</sequence>
<comment type="caution">
    <text evidence="2">The sequence shown here is derived from an EMBL/GenBank/DDBJ whole genome shotgun (WGS) entry which is preliminary data.</text>
</comment>
<feature type="region of interest" description="Disordered" evidence="1">
    <location>
        <begin position="1"/>
        <end position="29"/>
    </location>
</feature>
<dbReference type="EMBL" id="CAKOGL010000023">
    <property type="protein sequence ID" value="CAH2101389.1"/>
    <property type="molecule type" value="Genomic_DNA"/>
</dbReference>
<evidence type="ECO:0000313" key="2">
    <source>
        <dbReference type="EMBL" id="CAH2101389.1"/>
    </source>
</evidence>
<organism evidence="2 3">
    <name type="scientific">Euphydryas editha</name>
    <name type="common">Edith's checkerspot</name>
    <dbReference type="NCBI Taxonomy" id="104508"/>
    <lineage>
        <taxon>Eukaryota</taxon>
        <taxon>Metazoa</taxon>
        <taxon>Ecdysozoa</taxon>
        <taxon>Arthropoda</taxon>
        <taxon>Hexapoda</taxon>
        <taxon>Insecta</taxon>
        <taxon>Pterygota</taxon>
        <taxon>Neoptera</taxon>
        <taxon>Endopterygota</taxon>
        <taxon>Lepidoptera</taxon>
        <taxon>Glossata</taxon>
        <taxon>Ditrysia</taxon>
        <taxon>Papilionoidea</taxon>
        <taxon>Nymphalidae</taxon>
        <taxon>Nymphalinae</taxon>
        <taxon>Euphydryas</taxon>
    </lineage>
</organism>
<evidence type="ECO:0000313" key="3">
    <source>
        <dbReference type="Proteomes" id="UP001153954"/>
    </source>
</evidence>
<evidence type="ECO:0000256" key="1">
    <source>
        <dbReference type="SAM" id="MobiDB-lite"/>
    </source>
</evidence>
<name>A0AAU9UP49_EUPED</name>
<dbReference type="AlphaFoldDB" id="A0AAU9UP49"/>
<reference evidence="2" key="1">
    <citation type="submission" date="2022-03" db="EMBL/GenBank/DDBJ databases">
        <authorList>
            <person name="Tunstrom K."/>
        </authorList>
    </citation>
    <scope>NUCLEOTIDE SEQUENCE</scope>
</reference>
<protein>
    <submittedName>
        <fullName evidence="2">Uncharacterized protein</fullName>
    </submittedName>
</protein>
<accession>A0AAU9UP49</accession>
<proteinExistence type="predicted"/>
<keyword evidence="3" id="KW-1185">Reference proteome</keyword>
<gene>
    <name evidence="2" type="ORF">EEDITHA_LOCUS16152</name>
</gene>
<dbReference type="Proteomes" id="UP001153954">
    <property type="component" value="Unassembled WGS sequence"/>
</dbReference>